<feature type="compositionally biased region" description="Basic and acidic residues" evidence="3">
    <location>
        <begin position="554"/>
        <end position="567"/>
    </location>
</feature>
<protein>
    <recommendedName>
        <fullName evidence="4">Zn(2)-C6 fungal-type domain-containing protein</fullName>
    </recommendedName>
</protein>
<feature type="compositionally biased region" description="Basic and acidic residues" evidence="3">
    <location>
        <begin position="43"/>
        <end position="55"/>
    </location>
</feature>
<gene>
    <name evidence="5" type="ORF">L227DRAFT_576038</name>
</gene>
<dbReference type="PANTHER" id="PTHR37534">
    <property type="entry name" value="TRANSCRIPTIONAL ACTIVATOR PROTEIN UGA3"/>
    <property type="match status" value="1"/>
</dbReference>
<dbReference type="InterPro" id="IPR001138">
    <property type="entry name" value="Zn2Cys6_DnaBD"/>
</dbReference>
<feature type="region of interest" description="Disordered" evidence="3">
    <location>
        <begin position="554"/>
        <end position="610"/>
    </location>
</feature>
<organism evidence="5 6">
    <name type="scientific">Lentinus tigrinus ALCF2SS1-6</name>
    <dbReference type="NCBI Taxonomy" id="1328759"/>
    <lineage>
        <taxon>Eukaryota</taxon>
        <taxon>Fungi</taxon>
        <taxon>Dikarya</taxon>
        <taxon>Basidiomycota</taxon>
        <taxon>Agaricomycotina</taxon>
        <taxon>Agaricomycetes</taxon>
        <taxon>Polyporales</taxon>
        <taxon>Polyporaceae</taxon>
        <taxon>Lentinus</taxon>
    </lineage>
</organism>
<dbReference type="InterPro" id="IPR036864">
    <property type="entry name" value="Zn2-C6_fun-type_DNA-bd_sf"/>
</dbReference>
<dbReference type="GO" id="GO:0000981">
    <property type="term" value="F:DNA-binding transcription factor activity, RNA polymerase II-specific"/>
    <property type="evidence" value="ECO:0007669"/>
    <property type="project" value="InterPro"/>
</dbReference>
<feature type="compositionally biased region" description="Low complexity" evidence="3">
    <location>
        <begin position="26"/>
        <end position="38"/>
    </location>
</feature>
<evidence type="ECO:0000313" key="5">
    <source>
        <dbReference type="EMBL" id="RPD59617.1"/>
    </source>
</evidence>
<sequence length="749" mass="81310">MALQALPSPSSGDSHSPSPELPSEGTSANASPASATTSLYALRADDGDSPRDRSSRSTPTRAMADLTRSSSAGKGGCWTCRVRRKKCDEEREGDSCKTCLRLRIKCLGWGPKRPDWMRDKEKVAAYKASIKEQLSRMGLIRGQPRQPWHSTGLASSQPSTPGVAGPGPQTTLRRSMSARETYHRRETYMAGAPYHLPGLANSIPDTDWSHNISASTPRHQVPPMTSLMHPSSSTSLPDTMYAFPSPPLSMSGHEEIPYSAGFGLTGQGMSMSMPPPAPPTPAIPPPQSTIRQDEYISYYFKYVRELQYVFAGDSLTNLLLPIVQAEPDGAVALSLCALAALHHARARMARSTTPVLEDPDSETAPPRQFYNRALYRLMHAPQTNGTGQFQDSDAVAAVQLMAYSMLGGGSTDWAVPLDYACEWLSQTGIYNEENPKLTLLNMSPAGRFAAKATMYVDIFASITLMQPPRYLSLYKRLFGGGAGFWATNASPAGAGGQHAELRMDTLSGCPDEALLAIAEISALAHWKATEQQSGSLSVRELIRRGDAIEKELRERATGKRIDGDDFGGHAAQGAAASSSLGGGLDMTPAGLAVPMSSPQPGMSAGSRSAMSPVDNNKHIIGEMFREAAVLYLHTVLSESVPGVPEITNSVDQMLKLLNELTPSPYDRTLVYPLFLAGCMTDNQMIREVVKHRFFMQDATMGNILLAQTIMEDIWTSRVNVMRMTRPGEHPVFADWRAGLRMQWASLLLV</sequence>
<feature type="compositionally biased region" description="Polar residues" evidence="3">
    <location>
        <begin position="148"/>
        <end position="160"/>
    </location>
</feature>
<keyword evidence="6" id="KW-1185">Reference proteome</keyword>
<evidence type="ECO:0000313" key="6">
    <source>
        <dbReference type="Proteomes" id="UP000313359"/>
    </source>
</evidence>
<feature type="compositionally biased region" description="Low complexity" evidence="3">
    <location>
        <begin position="568"/>
        <end position="579"/>
    </location>
</feature>
<feature type="region of interest" description="Disordered" evidence="3">
    <location>
        <begin position="142"/>
        <end position="174"/>
    </location>
</feature>
<dbReference type="AlphaFoldDB" id="A0A5C2S8Q8"/>
<dbReference type="InterPro" id="IPR021858">
    <property type="entry name" value="Fun_TF"/>
</dbReference>
<evidence type="ECO:0000259" key="4">
    <source>
        <dbReference type="PROSITE" id="PS50048"/>
    </source>
</evidence>
<comment type="subcellular location">
    <subcellularLocation>
        <location evidence="1">Nucleus</location>
    </subcellularLocation>
</comment>
<accession>A0A5C2S8Q8</accession>
<reference evidence="5" key="1">
    <citation type="journal article" date="2018" name="Genome Biol. Evol.">
        <title>Genomics and development of Lentinus tigrinus, a white-rot wood-decaying mushroom with dimorphic fruiting bodies.</title>
        <authorList>
            <person name="Wu B."/>
            <person name="Xu Z."/>
            <person name="Knudson A."/>
            <person name="Carlson A."/>
            <person name="Chen N."/>
            <person name="Kovaka S."/>
            <person name="LaButti K."/>
            <person name="Lipzen A."/>
            <person name="Pennachio C."/>
            <person name="Riley R."/>
            <person name="Schakwitz W."/>
            <person name="Umezawa K."/>
            <person name="Ohm R.A."/>
            <person name="Grigoriev I.V."/>
            <person name="Nagy L.G."/>
            <person name="Gibbons J."/>
            <person name="Hibbett D."/>
        </authorList>
    </citation>
    <scope>NUCLEOTIDE SEQUENCE [LARGE SCALE GENOMIC DNA]</scope>
    <source>
        <strain evidence="5">ALCF2SS1-6</strain>
    </source>
</reference>
<dbReference type="Proteomes" id="UP000313359">
    <property type="component" value="Unassembled WGS sequence"/>
</dbReference>
<dbReference type="CDD" id="cd00067">
    <property type="entry name" value="GAL4"/>
    <property type="match status" value="1"/>
</dbReference>
<dbReference type="Pfam" id="PF00172">
    <property type="entry name" value="Zn_clus"/>
    <property type="match status" value="1"/>
</dbReference>
<feature type="compositionally biased region" description="Low complexity" evidence="3">
    <location>
        <begin position="7"/>
        <end position="18"/>
    </location>
</feature>
<dbReference type="SUPFAM" id="SSF57701">
    <property type="entry name" value="Zn2/Cys6 DNA-binding domain"/>
    <property type="match status" value="1"/>
</dbReference>
<keyword evidence="2" id="KW-0539">Nucleus</keyword>
<dbReference type="OrthoDB" id="5419315at2759"/>
<feature type="domain" description="Zn(2)-C6 fungal-type" evidence="4">
    <location>
        <begin position="76"/>
        <end position="106"/>
    </location>
</feature>
<dbReference type="GO" id="GO:0005634">
    <property type="term" value="C:nucleus"/>
    <property type="evidence" value="ECO:0007669"/>
    <property type="project" value="UniProtKB-SubCell"/>
</dbReference>
<feature type="region of interest" description="Disordered" evidence="3">
    <location>
        <begin position="1"/>
        <end position="74"/>
    </location>
</feature>
<name>A0A5C2S8Q8_9APHY</name>
<proteinExistence type="predicted"/>
<evidence type="ECO:0000256" key="2">
    <source>
        <dbReference type="ARBA" id="ARBA00023242"/>
    </source>
</evidence>
<dbReference type="SMART" id="SM00066">
    <property type="entry name" value="GAL4"/>
    <property type="match status" value="1"/>
</dbReference>
<dbReference type="EMBL" id="ML122269">
    <property type="protein sequence ID" value="RPD59617.1"/>
    <property type="molecule type" value="Genomic_DNA"/>
</dbReference>
<evidence type="ECO:0000256" key="3">
    <source>
        <dbReference type="SAM" id="MobiDB-lite"/>
    </source>
</evidence>
<dbReference type="PANTHER" id="PTHR37534:SF46">
    <property type="entry name" value="ZN(II)2CYS6 TRANSCRIPTION FACTOR (EUROFUNG)"/>
    <property type="match status" value="1"/>
</dbReference>
<dbReference type="PROSITE" id="PS00463">
    <property type="entry name" value="ZN2_CY6_FUNGAL_1"/>
    <property type="match status" value="1"/>
</dbReference>
<dbReference type="GO" id="GO:0008270">
    <property type="term" value="F:zinc ion binding"/>
    <property type="evidence" value="ECO:0007669"/>
    <property type="project" value="InterPro"/>
</dbReference>
<dbReference type="Pfam" id="PF11951">
    <property type="entry name" value="Fungal_trans_2"/>
    <property type="match status" value="1"/>
</dbReference>
<dbReference type="PROSITE" id="PS50048">
    <property type="entry name" value="ZN2_CY6_FUNGAL_2"/>
    <property type="match status" value="1"/>
</dbReference>
<dbReference type="STRING" id="1328759.A0A5C2S8Q8"/>
<feature type="compositionally biased region" description="Polar residues" evidence="3">
    <location>
        <begin position="596"/>
        <end position="609"/>
    </location>
</feature>
<evidence type="ECO:0000256" key="1">
    <source>
        <dbReference type="ARBA" id="ARBA00004123"/>
    </source>
</evidence>